<dbReference type="Ensembl" id="ENSPRET00000026633.1">
    <property type="protein sequence ID" value="ENSPREP00000026364.1"/>
    <property type="gene ID" value="ENSPREG00000017821.1"/>
</dbReference>
<keyword evidence="2" id="KW-1185">Reference proteome</keyword>
<reference evidence="2" key="1">
    <citation type="submission" date="2013-11" db="EMBL/GenBank/DDBJ databases">
        <title>The genomic landscape of the Guanapo guppy.</title>
        <authorList>
            <person name="Kuenstner A."/>
            <person name="Dreyer C."/>
        </authorList>
    </citation>
    <scope>NUCLEOTIDE SEQUENCE</scope>
    <source>
        <strain evidence="2">Guanapo</strain>
    </source>
</reference>
<dbReference type="Pfam" id="PF02393">
    <property type="entry name" value="US22"/>
    <property type="match status" value="1"/>
</dbReference>
<dbReference type="InterPro" id="IPR003360">
    <property type="entry name" value="US22-like"/>
</dbReference>
<dbReference type="Proteomes" id="UP000242638">
    <property type="component" value="Unassembled WGS sequence"/>
</dbReference>
<name>A0A3P9PX54_POERE</name>
<dbReference type="GeneTree" id="ENSGT00390000001663"/>
<reference evidence="1" key="3">
    <citation type="submission" date="2025-09" db="UniProtKB">
        <authorList>
            <consortium name="Ensembl"/>
        </authorList>
    </citation>
    <scope>IDENTIFICATION</scope>
    <source>
        <strain evidence="1">Guanapo</strain>
    </source>
</reference>
<sequence>AAGFEKNGPVLTKGTLDDTEYKDRPAFYLPKTTKMEVTGYMEGTLYLCDQLVLMTCEDQKVYCFDGEELHLVAFSLDQMFTVGIANPARQSYYHGEAFKDMIDYECVNIYPECQSGIPNNMFYAQTKEDWEEVAVMHIIKLLANRH</sequence>
<dbReference type="Bgee" id="ENSPREG00000017821">
    <property type="expression patterns" value="Expressed in caudal fin"/>
</dbReference>
<reference evidence="1" key="2">
    <citation type="submission" date="2025-08" db="UniProtKB">
        <authorList>
            <consortium name="Ensembl"/>
        </authorList>
    </citation>
    <scope>IDENTIFICATION</scope>
    <source>
        <strain evidence="1">Guanapo</strain>
    </source>
</reference>
<evidence type="ECO:0000313" key="1">
    <source>
        <dbReference type="Ensembl" id="ENSPREP00000026364.1"/>
    </source>
</evidence>
<evidence type="ECO:0000313" key="2">
    <source>
        <dbReference type="Proteomes" id="UP000242638"/>
    </source>
</evidence>
<proteinExistence type="predicted"/>
<protein>
    <submittedName>
        <fullName evidence="1">Uncharacterized protein</fullName>
    </submittedName>
</protein>
<dbReference type="AlphaFoldDB" id="A0A3P9PX54"/>
<organism evidence="1 2">
    <name type="scientific">Poecilia reticulata</name>
    <name type="common">Guppy</name>
    <name type="synonym">Acanthophacelus reticulatus</name>
    <dbReference type="NCBI Taxonomy" id="8081"/>
    <lineage>
        <taxon>Eukaryota</taxon>
        <taxon>Metazoa</taxon>
        <taxon>Chordata</taxon>
        <taxon>Craniata</taxon>
        <taxon>Vertebrata</taxon>
        <taxon>Euteleostomi</taxon>
        <taxon>Actinopterygii</taxon>
        <taxon>Neopterygii</taxon>
        <taxon>Teleostei</taxon>
        <taxon>Neoteleostei</taxon>
        <taxon>Acanthomorphata</taxon>
        <taxon>Ovalentaria</taxon>
        <taxon>Atherinomorphae</taxon>
        <taxon>Cyprinodontiformes</taxon>
        <taxon>Poeciliidae</taxon>
        <taxon>Poeciliinae</taxon>
        <taxon>Poecilia</taxon>
    </lineage>
</organism>
<accession>A0A3P9PX54</accession>